<gene>
    <name evidence="1" type="ORF">LY79DRAFT_565783</name>
</gene>
<name>A0AAD8PQQ1_9PEZI</name>
<dbReference type="RefSeq" id="XP_060410034.1">
    <property type="nucleotide sequence ID" value="XM_060558762.1"/>
</dbReference>
<dbReference type="EMBL" id="JAHLJV010000074">
    <property type="protein sequence ID" value="KAK1574516.1"/>
    <property type="molecule type" value="Genomic_DNA"/>
</dbReference>
<keyword evidence="2" id="KW-1185">Reference proteome</keyword>
<protein>
    <submittedName>
        <fullName evidence="1">Uncharacterized protein</fullName>
    </submittedName>
</protein>
<evidence type="ECO:0000313" key="1">
    <source>
        <dbReference type="EMBL" id="KAK1574516.1"/>
    </source>
</evidence>
<dbReference type="Proteomes" id="UP001230504">
    <property type="component" value="Unassembled WGS sequence"/>
</dbReference>
<dbReference type="GeneID" id="85443002"/>
<accession>A0AAD8PQQ1</accession>
<dbReference type="AlphaFoldDB" id="A0AAD8PQQ1"/>
<reference evidence="1" key="1">
    <citation type="submission" date="2021-06" db="EMBL/GenBank/DDBJ databases">
        <title>Comparative genomics, transcriptomics and evolutionary studies reveal genomic signatures of adaptation to plant cell wall in hemibiotrophic fungi.</title>
        <authorList>
            <consortium name="DOE Joint Genome Institute"/>
            <person name="Baroncelli R."/>
            <person name="Diaz J.F."/>
            <person name="Benocci T."/>
            <person name="Peng M."/>
            <person name="Battaglia E."/>
            <person name="Haridas S."/>
            <person name="Andreopoulos W."/>
            <person name="Labutti K."/>
            <person name="Pangilinan J."/>
            <person name="Floch G.L."/>
            <person name="Makela M.R."/>
            <person name="Henrissat B."/>
            <person name="Grigoriev I.V."/>
            <person name="Crouch J.A."/>
            <person name="De Vries R.P."/>
            <person name="Sukno S.A."/>
            <person name="Thon M.R."/>
        </authorList>
    </citation>
    <scope>NUCLEOTIDE SEQUENCE</scope>
    <source>
        <strain evidence="1">CBS 125086</strain>
    </source>
</reference>
<proteinExistence type="predicted"/>
<comment type="caution">
    <text evidence="1">The sequence shown here is derived from an EMBL/GenBank/DDBJ whole genome shotgun (WGS) entry which is preliminary data.</text>
</comment>
<organism evidence="1 2">
    <name type="scientific">Colletotrichum navitas</name>
    <dbReference type="NCBI Taxonomy" id="681940"/>
    <lineage>
        <taxon>Eukaryota</taxon>
        <taxon>Fungi</taxon>
        <taxon>Dikarya</taxon>
        <taxon>Ascomycota</taxon>
        <taxon>Pezizomycotina</taxon>
        <taxon>Sordariomycetes</taxon>
        <taxon>Hypocreomycetidae</taxon>
        <taxon>Glomerellales</taxon>
        <taxon>Glomerellaceae</taxon>
        <taxon>Colletotrichum</taxon>
        <taxon>Colletotrichum graminicola species complex</taxon>
    </lineage>
</organism>
<evidence type="ECO:0000313" key="2">
    <source>
        <dbReference type="Proteomes" id="UP001230504"/>
    </source>
</evidence>
<sequence length="82" mass="9533">MLLPTNIGRFYHSESRTTRLQPALSVMEVTVNHSAYPNDPKAPWIKFLVFCSSLLQRLARIRSIHRFLTDQDLTTLRCSMKL</sequence>